<gene>
    <name evidence="1" type="primary">gp_16522</name>
</gene>
<keyword evidence="2" id="KW-1185">Reference proteome</keyword>
<reference evidence="1 2" key="1">
    <citation type="submission" date="2021-04" db="EMBL/GenBank/DDBJ databases">
        <authorList>
            <person name="Shkoporov A.N."/>
            <person name="Stockdale S.R."/>
            <person name="Guerin E."/>
            <person name="Ross R.P."/>
            <person name="Hill C."/>
        </authorList>
    </citation>
    <scope>NUCLEOTIDE SEQUENCE [LARGE SCALE GENOMIC DNA]</scope>
    <source>
        <strain evidence="2">cr77_1</strain>
    </source>
</reference>
<dbReference type="KEGG" id="vg:75692055"/>
<dbReference type="Pfam" id="PF25702">
    <property type="entry name" value="CrAss_Ring_2"/>
    <property type="match status" value="1"/>
</dbReference>
<dbReference type="InterPro" id="IPR057878">
    <property type="entry name" value="CrAss_Ring_2"/>
</dbReference>
<evidence type="ECO:0000313" key="2">
    <source>
        <dbReference type="Proteomes" id="UP000827562"/>
    </source>
</evidence>
<sequence length="219" mass="25022">MTFNSLNTIIDDILLIVRDNNISESENLSRIQIEQWIHQYRAYLIKQDLDKGRDINPEYVQTIGPLHISKVSRCGVPNGFNYISDDELPKFIDLHFGSGLVAVKDMYGNLIQVGTETKAKYQTSRKYTCNDYIAYIKNNHLYLSGPGFLEYVEIDGILEDPTKAEDCYDYDSAYPMPADKIPTLKNLIFSKELNFMLSVPTDTTNNSTNDVNNELNARN</sequence>
<dbReference type="RefSeq" id="YP_010359324.1">
    <property type="nucleotide sequence ID" value="NC_062772.1"/>
</dbReference>
<proteinExistence type="predicted"/>
<dbReference type="Proteomes" id="UP000827562">
    <property type="component" value="Segment"/>
</dbReference>
<accession>A0AAE7S097</accession>
<dbReference type="EMBL" id="MZ130482">
    <property type="protein sequence ID" value="QWM89752.1"/>
    <property type="molecule type" value="Genomic_DNA"/>
</dbReference>
<organism evidence="1 2">
    <name type="scientific">uncultured phage cr77_1</name>
    <dbReference type="NCBI Taxonomy" id="2986410"/>
    <lineage>
        <taxon>Viruses</taxon>
        <taxon>Duplodnaviria</taxon>
        <taxon>Heunggongvirae</taxon>
        <taxon>Uroviricota</taxon>
        <taxon>Caudoviricetes</taxon>
        <taxon>Crassvirales</taxon>
        <taxon>Suoliviridae</taxon>
        <taxon>Boorivirinae</taxon>
        <taxon>Canhaevirus</taxon>
        <taxon>Canhaevirus faecalis</taxon>
    </lineage>
</organism>
<protein>
    <submittedName>
        <fullName evidence="1">Uncharacterized protein</fullName>
    </submittedName>
</protein>
<evidence type="ECO:0000313" key="1">
    <source>
        <dbReference type="EMBL" id="QWM89752.1"/>
    </source>
</evidence>
<dbReference type="GeneID" id="75692055"/>
<name>A0AAE7S097_9CAUD</name>